<feature type="non-terminal residue" evidence="1">
    <location>
        <position position="1"/>
    </location>
</feature>
<evidence type="ECO:0000313" key="1">
    <source>
        <dbReference type="EMBL" id="KYQ59137.1"/>
    </source>
</evidence>
<reference evidence="1 2" key="1">
    <citation type="submission" date="2015-09" db="EMBL/GenBank/DDBJ databases">
        <title>Trachymyrmex zeteki WGS genome.</title>
        <authorList>
            <person name="Nygaard S."/>
            <person name="Hu H."/>
            <person name="Boomsma J."/>
            <person name="Zhang G."/>
        </authorList>
    </citation>
    <scope>NUCLEOTIDE SEQUENCE [LARGE SCALE GENOMIC DNA]</scope>
    <source>
        <strain evidence="1">Tzet28-1</strain>
        <tissue evidence="1">Whole body</tissue>
    </source>
</reference>
<keyword evidence="2" id="KW-1185">Reference proteome</keyword>
<dbReference type="AlphaFoldDB" id="A0A151XFK1"/>
<gene>
    <name evidence="1" type="ORF">ALC60_01853</name>
</gene>
<evidence type="ECO:0000313" key="2">
    <source>
        <dbReference type="Proteomes" id="UP000075809"/>
    </source>
</evidence>
<dbReference type="Proteomes" id="UP000075809">
    <property type="component" value="Unassembled WGS sequence"/>
</dbReference>
<dbReference type="EMBL" id="KQ982185">
    <property type="protein sequence ID" value="KYQ59137.1"/>
    <property type="molecule type" value="Genomic_DNA"/>
</dbReference>
<proteinExistence type="predicted"/>
<protein>
    <submittedName>
        <fullName evidence="1">Uncharacterized protein</fullName>
    </submittedName>
</protein>
<name>A0A151XFK1_9HYME</name>
<organism evidence="1 2">
    <name type="scientific">Mycetomoellerius zeteki</name>
    <dbReference type="NCBI Taxonomy" id="64791"/>
    <lineage>
        <taxon>Eukaryota</taxon>
        <taxon>Metazoa</taxon>
        <taxon>Ecdysozoa</taxon>
        <taxon>Arthropoda</taxon>
        <taxon>Hexapoda</taxon>
        <taxon>Insecta</taxon>
        <taxon>Pterygota</taxon>
        <taxon>Neoptera</taxon>
        <taxon>Endopterygota</taxon>
        <taxon>Hymenoptera</taxon>
        <taxon>Apocrita</taxon>
        <taxon>Aculeata</taxon>
        <taxon>Formicoidea</taxon>
        <taxon>Formicidae</taxon>
        <taxon>Myrmicinae</taxon>
        <taxon>Mycetomoellerius</taxon>
    </lineage>
</organism>
<sequence length="140" mass="16422">FSQVPIKDILNIIKASHEVPSDFIPLIEHCLTTTYFSYNNQFYEQTSGAAMELIIPYRNYGNLTEEQECFNFKFSACREVKCCVLHNMCISNADNIENIKEMNLENVAHMEEFQNIQEIDRNNDRIADEEKRNLLCQLMQ</sequence>
<accession>A0A151XFK1</accession>